<evidence type="ECO:0000256" key="1">
    <source>
        <dbReference type="SAM" id="MobiDB-lite"/>
    </source>
</evidence>
<reference evidence="2 3" key="1">
    <citation type="journal article" date="2017" name="Nature">
        <title>The Apostasia genome and the evolution of orchids.</title>
        <authorList>
            <person name="Zhang G.Q."/>
            <person name="Liu K.W."/>
            <person name="Li Z."/>
            <person name="Lohaus R."/>
            <person name="Hsiao Y.Y."/>
            <person name="Niu S.C."/>
            <person name="Wang J.Y."/>
            <person name="Lin Y.C."/>
            <person name="Xu Q."/>
            <person name="Chen L.J."/>
            <person name="Yoshida K."/>
            <person name="Fujiwara S."/>
            <person name="Wang Z.W."/>
            <person name="Zhang Y.Q."/>
            <person name="Mitsuda N."/>
            <person name="Wang M."/>
            <person name="Liu G.H."/>
            <person name="Pecoraro L."/>
            <person name="Huang H.X."/>
            <person name="Xiao X.J."/>
            <person name="Lin M."/>
            <person name="Wu X.Y."/>
            <person name="Wu W.L."/>
            <person name="Chen Y.Y."/>
            <person name="Chang S.B."/>
            <person name="Sakamoto S."/>
            <person name="Ohme-Takagi M."/>
            <person name="Yagi M."/>
            <person name="Zeng S.J."/>
            <person name="Shen C.Y."/>
            <person name="Yeh C.M."/>
            <person name="Luo Y.B."/>
            <person name="Tsai W.C."/>
            <person name="Van de Peer Y."/>
            <person name="Liu Z.J."/>
        </authorList>
    </citation>
    <scope>NUCLEOTIDE SEQUENCE [LARGE SCALE GENOMIC DNA]</scope>
    <source>
        <strain evidence="3">cv. Shenzhen</strain>
        <tissue evidence="2">Stem</tissue>
    </source>
</reference>
<feature type="compositionally biased region" description="Low complexity" evidence="1">
    <location>
        <begin position="146"/>
        <end position="159"/>
    </location>
</feature>
<keyword evidence="3" id="KW-1185">Reference proteome</keyword>
<dbReference type="Proteomes" id="UP000236161">
    <property type="component" value="Unassembled WGS sequence"/>
</dbReference>
<accession>A0A2I0B6T3</accession>
<proteinExistence type="predicted"/>
<organism evidence="2 3">
    <name type="scientific">Apostasia shenzhenica</name>
    <dbReference type="NCBI Taxonomy" id="1088818"/>
    <lineage>
        <taxon>Eukaryota</taxon>
        <taxon>Viridiplantae</taxon>
        <taxon>Streptophyta</taxon>
        <taxon>Embryophyta</taxon>
        <taxon>Tracheophyta</taxon>
        <taxon>Spermatophyta</taxon>
        <taxon>Magnoliopsida</taxon>
        <taxon>Liliopsida</taxon>
        <taxon>Asparagales</taxon>
        <taxon>Orchidaceae</taxon>
        <taxon>Apostasioideae</taxon>
        <taxon>Apostasia</taxon>
    </lineage>
</organism>
<evidence type="ECO:0000313" key="3">
    <source>
        <dbReference type="Proteomes" id="UP000236161"/>
    </source>
</evidence>
<name>A0A2I0B6T3_9ASPA</name>
<gene>
    <name evidence="2" type="ORF">AXF42_Ash005409</name>
</gene>
<dbReference type="AlphaFoldDB" id="A0A2I0B6T3"/>
<sequence length="181" mass="20737">MLGDRLCEIRWAEEKILGNTSEVLEVIKSLKGKEDVEARCLREVRELEGALSQATKRSLVDQKEQLGNMYQMEDRLASLAQVNTEWINKSETVRGEFNRSLADVNQAHSAHVKDLQKRIRDLDNDMEALTEERKRLREELAKAREASSGAREASSGAREAIFEARRREEMLRSEVHSLRAS</sequence>
<evidence type="ECO:0000313" key="2">
    <source>
        <dbReference type="EMBL" id="PKA63514.1"/>
    </source>
</evidence>
<dbReference type="EMBL" id="KZ451908">
    <property type="protein sequence ID" value="PKA63514.1"/>
    <property type="molecule type" value="Genomic_DNA"/>
</dbReference>
<protein>
    <submittedName>
        <fullName evidence="2">Uncharacterized protein</fullName>
    </submittedName>
</protein>
<feature type="region of interest" description="Disordered" evidence="1">
    <location>
        <begin position="140"/>
        <end position="159"/>
    </location>
</feature>